<dbReference type="Gene3D" id="1.20.1440.60">
    <property type="entry name" value="23S rRNA-intervening sequence"/>
    <property type="match status" value="1"/>
</dbReference>
<dbReference type="EMBL" id="MWBO01000064">
    <property type="protein sequence ID" value="OQA51784.1"/>
    <property type="molecule type" value="Genomic_DNA"/>
</dbReference>
<comment type="caution">
    <text evidence="1">The sequence shown here is derived from an EMBL/GenBank/DDBJ whole genome shotgun (WGS) entry which is preliminary data.</text>
</comment>
<gene>
    <name evidence="1" type="ORF">BWY43_00824</name>
</gene>
<dbReference type="InterPro" id="IPR012657">
    <property type="entry name" value="23S_rRNA-intervening_sequence"/>
</dbReference>
<protein>
    <recommendedName>
        <fullName evidence="2">Four helix bundle protein</fullName>
    </recommendedName>
</protein>
<dbReference type="NCBIfam" id="TIGR02436">
    <property type="entry name" value="four helix bundle protein"/>
    <property type="match status" value="1"/>
</dbReference>
<evidence type="ECO:0008006" key="2">
    <source>
        <dbReference type="Google" id="ProtNLM"/>
    </source>
</evidence>
<dbReference type="PIRSF" id="PIRSF035652">
    <property type="entry name" value="CHP02436"/>
    <property type="match status" value="1"/>
</dbReference>
<reference evidence="1" key="1">
    <citation type="submission" date="2017-02" db="EMBL/GenBank/DDBJ databases">
        <title>Delving into the versatile metabolic prowess of the omnipresent phylum Bacteroidetes.</title>
        <authorList>
            <person name="Nobu M.K."/>
            <person name="Mei R."/>
            <person name="Narihiro T."/>
            <person name="Kuroda K."/>
            <person name="Liu W.-T."/>
        </authorList>
    </citation>
    <scope>NUCLEOTIDE SEQUENCE</scope>
    <source>
        <strain evidence="1">ADurb.Bin280</strain>
    </source>
</reference>
<organism evidence="1">
    <name type="scientific">candidate division WS2 bacterium ADurb.Bin280</name>
    <dbReference type="NCBI Taxonomy" id="1852829"/>
    <lineage>
        <taxon>Bacteria</taxon>
        <taxon>candidate division WS2</taxon>
    </lineage>
</organism>
<dbReference type="AlphaFoldDB" id="A0A1V5SBU3"/>
<dbReference type="SUPFAM" id="SSF158446">
    <property type="entry name" value="IVS-encoded protein-like"/>
    <property type="match status" value="1"/>
</dbReference>
<name>A0A1V5SBU3_9BACT</name>
<dbReference type="PANTHER" id="PTHR38471">
    <property type="entry name" value="FOUR HELIX BUNDLE PROTEIN"/>
    <property type="match status" value="1"/>
</dbReference>
<evidence type="ECO:0000313" key="1">
    <source>
        <dbReference type="EMBL" id="OQA51784.1"/>
    </source>
</evidence>
<proteinExistence type="predicted"/>
<accession>A0A1V5SBU3</accession>
<dbReference type="Proteomes" id="UP000485367">
    <property type="component" value="Unassembled WGS sequence"/>
</dbReference>
<dbReference type="InterPro" id="IPR036583">
    <property type="entry name" value="23S_rRNA_IVS_sf"/>
</dbReference>
<dbReference type="PANTHER" id="PTHR38471:SF2">
    <property type="entry name" value="FOUR HELIX BUNDLE PROTEIN"/>
    <property type="match status" value="1"/>
</dbReference>
<dbReference type="Pfam" id="PF05635">
    <property type="entry name" value="23S_rRNA_IVP"/>
    <property type="match status" value="1"/>
</dbReference>
<sequence>MNVKSEKSDIRQRCYKFSLEIIELSDKLPQKRSSWVIADQVLRSATSIGANLIEARSSSSRLEFKKFYEISLKSTNETIYWLGLLKDSGLVNETDINPLIQEAVELGKMIGSAVIKLKSKKF</sequence>